<organism evidence="8 9">
    <name type="scientific">Ridgeia piscesae</name>
    <name type="common">Tubeworm</name>
    <dbReference type="NCBI Taxonomy" id="27915"/>
    <lineage>
        <taxon>Eukaryota</taxon>
        <taxon>Metazoa</taxon>
        <taxon>Spiralia</taxon>
        <taxon>Lophotrochozoa</taxon>
        <taxon>Annelida</taxon>
        <taxon>Polychaeta</taxon>
        <taxon>Sedentaria</taxon>
        <taxon>Canalipalpata</taxon>
        <taxon>Sabellida</taxon>
        <taxon>Siboglinidae</taxon>
        <taxon>Ridgeia</taxon>
    </lineage>
</organism>
<evidence type="ECO:0000313" key="8">
    <source>
        <dbReference type="EMBL" id="KAK2181934.1"/>
    </source>
</evidence>
<comment type="similarity">
    <text evidence="2">Belongs to the RNase K family.</text>
</comment>
<evidence type="ECO:0000256" key="5">
    <source>
        <dbReference type="ARBA" id="ARBA00023136"/>
    </source>
</evidence>
<comment type="caution">
    <text evidence="8">The sequence shown here is derived from an EMBL/GenBank/DDBJ whole genome shotgun (WGS) entry which is preliminary data.</text>
</comment>
<dbReference type="PANTHER" id="PTHR31733">
    <property type="entry name" value="RIBONUCLEASE KAPPA"/>
    <property type="match status" value="1"/>
</dbReference>
<evidence type="ECO:0000313" key="9">
    <source>
        <dbReference type="Proteomes" id="UP001209878"/>
    </source>
</evidence>
<reference evidence="8" key="1">
    <citation type="journal article" date="2023" name="Mol. Biol. Evol.">
        <title>Third-Generation Sequencing Reveals the Adaptive Role of the Epigenome in Three Deep-Sea Polychaetes.</title>
        <authorList>
            <person name="Perez M."/>
            <person name="Aroh O."/>
            <person name="Sun Y."/>
            <person name="Lan Y."/>
            <person name="Juniper S.K."/>
            <person name="Young C.R."/>
            <person name="Angers B."/>
            <person name="Qian P.Y."/>
        </authorList>
    </citation>
    <scope>NUCLEOTIDE SEQUENCE</scope>
    <source>
        <strain evidence="8">R07B-5</strain>
    </source>
</reference>
<accession>A0AAD9L2M9</accession>
<proteinExistence type="inferred from homology"/>
<name>A0AAD9L2M9_RIDPI</name>
<gene>
    <name evidence="8" type="ORF">NP493_376g03035</name>
</gene>
<protein>
    <submittedName>
        <fullName evidence="8">Uncharacterized protein</fullName>
    </submittedName>
</protein>
<keyword evidence="7" id="KW-0732">Signal</keyword>
<feature type="chain" id="PRO_5042185193" evidence="7">
    <location>
        <begin position="27"/>
        <end position="86"/>
    </location>
</feature>
<keyword evidence="4 6" id="KW-1133">Transmembrane helix</keyword>
<dbReference type="GO" id="GO:0016020">
    <property type="term" value="C:membrane"/>
    <property type="evidence" value="ECO:0007669"/>
    <property type="project" value="UniProtKB-SubCell"/>
</dbReference>
<evidence type="ECO:0000256" key="7">
    <source>
        <dbReference type="SAM" id="SignalP"/>
    </source>
</evidence>
<dbReference type="EMBL" id="JAODUO010000374">
    <property type="protein sequence ID" value="KAK2181934.1"/>
    <property type="molecule type" value="Genomic_DNA"/>
</dbReference>
<dbReference type="AlphaFoldDB" id="A0AAD9L2M9"/>
<dbReference type="InterPro" id="IPR026770">
    <property type="entry name" value="RNase_K"/>
</dbReference>
<evidence type="ECO:0000256" key="6">
    <source>
        <dbReference type="SAM" id="Phobius"/>
    </source>
</evidence>
<keyword evidence="9" id="KW-1185">Reference proteome</keyword>
<evidence type="ECO:0000256" key="3">
    <source>
        <dbReference type="ARBA" id="ARBA00022692"/>
    </source>
</evidence>
<keyword evidence="5 6" id="KW-0472">Membrane</keyword>
<evidence type="ECO:0000256" key="2">
    <source>
        <dbReference type="ARBA" id="ARBA00008458"/>
    </source>
</evidence>
<keyword evidence="3 6" id="KW-0812">Transmembrane</keyword>
<evidence type="ECO:0000256" key="1">
    <source>
        <dbReference type="ARBA" id="ARBA00004141"/>
    </source>
</evidence>
<feature type="signal peptide" evidence="7">
    <location>
        <begin position="1"/>
        <end position="26"/>
    </location>
</feature>
<dbReference type="Proteomes" id="UP001209878">
    <property type="component" value="Unassembled WGS sequence"/>
</dbReference>
<comment type="subcellular location">
    <subcellularLocation>
        <location evidence="1">Membrane</location>
        <topology evidence="1">Multi-pass membrane protein</topology>
    </subcellularLocation>
</comment>
<feature type="transmembrane region" description="Helical" evidence="6">
    <location>
        <begin position="58"/>
        <end position="77"/>
    </location>
</feature>
<sequence>MVVSLWGIVMLALMGVFLQFNALTFAEDLPFDEEKLANVTERAEHIDEVYQSVSMNCYYAAGAYVVTFIASAVMWRINARSNYTTA</sequence>
<evidence type="ECO:0000256" key="4">
    <source>
        <dbReference type="ARBA" id="ARBA00022989"/>
    </source>
</evidence>
<dbReference type="GO" id="GO:0004521">
    <property type="term" value="F:RNA endonuclease activity"/>
    <property type="evidence" value="ECO:0007669"/>
    <property type="project" value="InterPro"/>
</dbReference>